<evidence type="ECO:0000259" key="3">
    <source>
        <dbReference type="Pfam" id="PF04426"/>
    </source>
</evidence>
<keyword evidence="5" id="KW-1185">Reference proteome</keyword>
<name>A0A9P0QLZ0_9ASCO</name>
<evidence type="ECO:0000313" key="5">
    <source>
        <dbReference type="Proteomes" id="UP000837801"/>
    </source>
</evidence>
<dbReference type="EMBL" id="CAKXYY010000002">
    <property type="protein sequence ID" value="CAH2351084.1"/>
    <property type="molecule type" value="Genomic_DNA"/>
</dbReference>
<feature type="region of interest" description="Disordered" evidence="1">
    <location>
        <begin position="1"/>
        <end position="25"/>
    </location>
</feature>
<dbReference type="Proteomes" id="UP000837801">
    <property type="component" value="Unassembled WGS sequence"/>
</dbReference>
<evidence type="ECO:0000259" key="2">
    <source>
        <dbReference type="Pfam" id="PF04425"/>
    </source>
</evidence>
<dbReference type="Pfam" id="PF04426">
    <property type="entry name" value="Bul1_C"/>
    <property type="match status" value="1"/>
</dbReference>
<evidence type="ECO:0000256" key="1">
    <source>
        <dbReference type="SAM" id="MobiDB-lite"/>
    </source>
</evidence>
<evidence type="ECO:0008006" key="6">
    <source>
        <dbReference type="Google" id="ProtNLM"/>
    </source>
</evidence>
<gene>
    <name evidence="4" type="ORF">CLIB1423_02S11870</name>
</gene>
<feature type="domain" description="Bul1 N-terminal" evidence="2">
    <location>
        <begin position="18"/>
        <end position="419"/>
    </location>
</feature>
<dbReference type="PANTHER" id="PTHR31904">
    <property type="entry name" value="BYPASS OF STOP CODON PROTEIN 5-RELATED"/>
    <property type="match status" value="1"/>
</dbReference>
<protein>
    <recommendedName>
        <fullName evidence="6">Bul1 N-terminal domain-containing protein</fullName>
    </recommendedName>
</protein>
<dbReference type="OrthoDB" id="4094610at2759"/>
<organism evidence="4 5">
    <name type="scientific">[Candida] railenensis</name>
    <dbReference type="NCBI Taxonomy" id="45579"/>
    <lineage>
        <taxon>Eukaryota</taxon>
        <taxon>Fungi</taxon>
        <taxon>Dikarya</taxon>
        <taxon>Ascomycota</taxon>
        <taxon>Saccharomycotina</taxon>
        <taxon>Pichiomycetes</taxon>
        <taxon>Debaryomycetaceae</taxon>
        <taxon>Kurtzmaniella</taxon>
    </lineage>
</organism>
<evidence type="ECO:0000313" key="4">
    <source>
        <dbReference type="EMBL" id="CAH2351084.1"/>
    </source>
</evidence>
<dbReference type="InterPro" id="IPR039634">
    <property type="entry name" value="Bul1-like"/>
</dbReference>
<dbReference type="AlphaFoldDB" id="A0A9P0QLZ0"/>
<proteinExistence type="predicted"/>
<dbReference type="InterPro" id="IPR022794">
    <property type="entry name" value="Bul1_C"/>
</dbReference>
<dbReference type="Pfam" id="PF04425">
    <property type="entry name" value="Bul1_N"/>
    <property type="match status" value="1"/>
</dbReference>
<comment type="caution">
    <text evidence="4">The sequence shown here is derived from an EMBL/GenBank/DDBJ whole genome shotgun (WGS) entry which is preliminary data.</text>
</comment>
<dbReference type="InterPro" id="IPR007519">
    <property type="entry name" value="Bul1_N"/>
</dbReference>
<sequence>MINNPKLKAKSKEENSLEPLLSPSHEDVPMWNILPSYQLYQSTFSKNISLSNEDLAFEPPKYEDAPESTDYFSGVSLPPTQDRTISPTGSLNSAHSTPINGINEIPTRYENSIHGNSHKLKRLGHTKSCLSIAMEVTRKLGKLGEAPEIIDPKTVEFTQGDTINGFVTVTNQSSKPVPFSMFFVVFEGKISVRKPGGGDINDPKYTLIFYKFLNMFDYNASWTPADIDSTFNEVSVDPFDNSVLKLKLDRVFEPGIKYKKFFSFKIPEKLLDCACEDHNLQYHCEAPPSIGLPRDQFLLEVRKLRRGQGSHGKILHQGDGLDEVMKSTIKDFSFPDTAISYSVEVRVVGKASDHPDVFDTTQGDEFIMVEEASCFVRFVPYERINKGIDKKQLLRESRLVYEDLVKRIREVIDLGKELASLRDLTLSPILNSKPTSSSSSSSDVNIQKRPQLYSSKSEELSSLIAKSADLYEVSTNCYKKQISAPKLLGEFIIQTPRFEYTLPYQTPQRFTSFSPQPLIKGNGGINIPLTFIFKPASAVAHFKPPEIKQCSVELIAFTYRSKKYPVAIDIYHDLIFQNKRGKHQQSNDNFDHYVVQPFQIYLEKITNLAKVWGWENLNISKQLILDIKSVSNLQPKCNVTKVENFKFGVGKWSQARAENSSDVFMSKSNLAVDLRNLKGEKGEDCCLLPSFQSCIIGRLYYLKVSIHLQHAEPTIIKIPISIEKSPSV</sequence>
<dbReference type="PANTHER" id="PTHR31904:SF1">
    <property type="entry name" value="BYPASS OF STOP CODON PROTEIN 5-RELATED"/>
    <property type="match status" value="1"/>
</dbReference>
<reference evidence="4" key="1">
    <citation type="submission" date="2022-03" db="EMBL/GenBank/DDBJ databases">
        <authorList>
            <person name="Legras J.-L."/>
            <person name="Devillers H."/>
            <person name="Grondin C."/>
        </authorList>
    </citation>
    <scope>NUCLEOTIDE SEQUENCE</scope>
    <source>
        <strain evidence="4">CLIB 1423</strain>
    </source>
</reference>
<accession>A0A9P0QLZ0</accession>
<feature type="domain" description="Bul1 C-terminal" evidence="3">
    <location>
        <begin position="668"/>
        <end position="724"/>
    </location>
</feature>